<dbReference type="InterPro" id="IPR045863">
    <property type="entry name" value="CorA_TM1_TM2"/>
</dbReference>
<dbReference type="EMBL" id="ML995507">
    <property type="protein sequence ID" value="KAF2137086.1"/>
    <property type="molecule type" value="Genomic_DNA"/>
</dbReference>
<keyword evidence="4 5" id="KW-0472">Membrane</keyword>
<dbReference type="SUPFAM" id="SSF144083">
    <property type="entry name" value="Magnesium transport protein CorA, transmembrane region"/>
    <property type="match status" value="1"/>
</dbReference>
<feature type="non-terminal residue" evidence="6">
    <location>
        <position position="1"/>
    </location>
</feature>
<protein>
    <submittedName>
        <fullName evidence="6">Uncharacterized protein</fullName>
    </submittedName>
</protein>
<evidence type="ECO:0000256" key="1">
    <source>
        <dbReference type="ARBA" id="ARBA00004141"/>
    </source>
</evidence>
<organism evidence="6 7">
    <name type="scientific">Aplosporella prunicola CBS 121167</name>
    <dbReference type="NCBI Taxonomy" id="1176127"/>
    <lineage>
        <taxon>Eukaryota</taxon>
        <taxon>Fungi</taxon>
        <taxon>Dikarya</taxon>
        <taxon>Ascomycota</taxon>
        <taxon>Pezizomycotina</taxon>
        <taxon>Dothideomycetes</taxon>
        <taxon>Dothideomycetes incertae sedis</taxon>
        <taxon>Botryosphaeriales</taxon>
        <taxon>Aplosporellaceae</taxon>
        <taxon>Aplosporella</taxon>
    </lineage>
</organism>
<keyword evidence="7" id="KW-1185">Reference proteome</keyword>
<gene>
    <name evidence="6" type="ORF">K452DRAFT_236457</name>
</gene>
<reference evidence="6" key="1">
    <citation type="journal article" date="2020" name="Stud. Mycol.">
        <title>101 Dothideomycetes genomes: a test case for predicting lifestyles and emergence of pathogens.</title>
        <authorList>
            <person name="Haridas S."/>
            <person name="Albert R."/>
            <person name="Binder M."/>
            <person name="Bloem J."/>
            <person name="Labutti K."/>
            <person name="Salamov A."/>
            <person name="Andreopoulos B."/>
            <person name="Baker S."/>
            <person name="Barry K."/>
            <person name="Bills G."/>
            <person name="Bluhm B."/>
            <person name="Cannon C."/>
            <person name="Castanera R."/>
            <person name="Culley D."/>
            <person name="Daum C."/>
            <person name="Ezra D."/>
            <person name="Gonzalez J."/>
            <person name="Henrissat B."/>
            <person name="Kuo A."/>
            <person name="Liang C."/>
            <person name="Lipzen A."/>
            <person name="Lutzoni F."/>
            <person name="Magnuson J."/>
            <person name="Mondo S."/>
            <person name="Nolan M."/>
            <person name="Ohm R."/>
            <person name="Pangilinan J."/>
            <person name="Park H.-J."/>
            <person name="Ramirez L."/>
            <person name="Alfaro M."/>
            <person name="Sun H."/>
            <person name="Tritt A."/>
            <person name="Yoshinaga Y."/>
            <person name="Zwiers L.-H."/>
            <person name="Turgeon B."/>
            <person name="Goodwin S."/>
            <person name="Spatafora J."/>
            <person name="Crous P."/>
            <person name="Grigoriev I."/>
        </authorList>
    </citation>
    <scope>NUCLEOTIDE SEQUENCE</scope>
    <source>
        <strain evidence="6">CBS 121167</strain>
    </source>
</reference>
<dbReference type="GeneID" id="54295007"/>
<dbReference type="OrthoDB" id="1046782at2759"/>
<comment type="subcellular location">
    <subcellularLocation>
        <location evidence="1">Membrane</location>
        <topology evidence="1">Multi-pass membrane protein</topology>
    </subcellularLocation>
</comment>
<feature type="transmembrane region" description="Helical" evidence="5">
    <location>
        <begin position="339"/>
        <end position="361"/>
    </location>
</feature>
<proteinExistence type="predicted"/>
<dbReference type="AlphaFoldDB" id="A0A6A6AZK9"/>
<evidence type="ECO:0000313" key="6">
    <source>
        <dbReference type="EMBL" id="KAF2137086.1"/>
    </source>
</evidence>
<evidence type="ECO:0000256" key="4">
    <source>
        <dbReference type="ARBA" id="ARBA00023136"/>
    </source>
</evidence>
<dbReference type="Proteomes" id="UP000799438">
    <property type="component" value="Unassembled WGS sequence"/>
</dbReference>
<evidence type="ECO:0000256" key="3">
    <source>
        <dbReference type="ARBA" id="ARBA00022989"/>
    </source>
</evidence>
<dbReference type="RefSeq" id="XP_033392804.1">
    <property type="nucleotide sequence ID" value="XM_033537511.1"/>
</dbReference>
<accession>A0A6A6AZK9</accession>
<name>A0A6A6AZK9_9PEZI</name>
<evidence type="ECO:0000256" key="2">
    <source>
        <dbReference type="ARBA" id="ARBA00022692"/>
    </source>
</evidence>
<keyword evidence="2 5" id="KW-0812">Transmembrane</keyword>
<dbReference type="Gene3D" id="1.20.58.340">
    <property type="entry name" value="Magnesium transport protein CorA, transmembrane region"/>
    <property type="match status" value="1"/>
</dbReference>
<evidence type="ECO:0000256" key="5">
    <source>
        <dbReference type="SAM" id="Phobius"/>
    </source>
</evidence>
<evidence type="ECO:0000313" key="7">
    <source>
        <dbReference type="Proteomes" id="UP000799438"/>
    </source>
</evidence>
<dbReference type="GO" id="GO:0016020">
    <property type="term" value="C:membrane"/>
    <property type="evidence" value="ECO:0007669"/>
    <property type="project" value="UniProtKB-SubCell"/>
</dbReference>
<keyword evidence="3 5" id="KW-1133">Transmembrane helix</keyword>
<sequence length="445" mass="51468">YRGQLQNDLEVEDWLLERGYFSRPPGTGTKRGKIRLLICERLHVEPPDFAMSKNSFESLMRVFDLPVETLPAFQGHNGTHFRRKRYSGDRLVSVANTVIIVKLPQIFQIENCGLSLTHYCDTGNTNAFLWGRNVVRENNPTTGKRVRPHIAVFETVLECMARSWTDPLLLPAILLYDYVDRAERFLRSDIDLSMMSLDRYLGVTRTGRNYKKYNDPLDHVAPLENMARREERVRLTSQLHTNAYNTVALHHNMQWAHRYCAFMQSTVEETTHELKRTRQETEVQESVSFLQNKLESIQDFVNQIRDRQERQLSVLSSFIDQADNDQSMKVARDARVDGLAMKALALLTAVFLPPSFIATMFSMSMFDWQAKTSSGVTSSYFWIYWAASIPLAVLLLLGWRVWWRRQRSVYDEEYCPEGGKRWDPPKAGAFYGGSGKEALVSRARD</sequence>
<feature type="transmembrane region" description="Helical" evidence="5">
    <location>
        <begin position="381"/>
        <end position="402"/>
    </location>
</feature>